<gene>
    <name evidence="3" type="ORF">EV137_6025</name>
</gene>
<sequence>MAGNPRHSPGLTYLARHGQTEWNVAGRRQGRLDSPLTPLGLEQAHRNAQLLAGEGIDAIFASPLDRARRTASIIASELGLTVEVVDDLAEIDHGLWSGLESGQIDARWPGQRDAREREKYTYRFPEGESYADGEVRAGRVLEEVGRSGVRRPLLVSHEMIGRMLLRRLGVPDALGTRQPSDVVYRVRAGGVLEGLSSSG</sequence>
<evidence type="ECO:0000256" key="2">
    <source>
        <dbReference type="ARBA" id="ARBA00023235"/>
    </source>
</evidence>
<dbReference type="Proteomes" id="UP000295060">
    <property type="component" value="Unassembled WGS sequence"/>
</dbReference>
<evidence type="ECO:0000313" key="4">
    <source>
        <dbReference type="Proteomes" id="UP000295060"/>
    </source>
</evidence>
<dbReference type="PANTHER" id="PTHR48100:SF1">
    <property type="entry name" value="HISTIDINE PHOSPHATASE FAMILY PROTEIN-RELATED"/>
    <property type="match status" value="1"/>
</dbReference>
<dbReference type="InterPro" id="IPR050275">
    <property type="entry name" value="PGM_Phosphatase"/>
</dbReference>
<dbReference type="InterPro" id="IPR029033">
    <property type="entry name" value="His_PPase_superfam"/>
</dbReference>
<dbReference type="Gene3D" id="3.40.50.1240">
    <property type="entry name" value="Phosphoglycerate mutase-like"/>
    <property type="match status" value="1"/>
</dbReference>
<dbReference type="InterPro" id="IPR001345">
    <property type="entry name" value="PG/BPGM_mutase_AS"/>
</dbReference>
<dbReference type="EMBL" id="SODU01000003">
    <property type="protein sequence ID" value="TDW87940.1"/>
    <property type="molecule type" value="Genomic_DNA"/>
</dbReference>
<dbReference type="CDD" id="cd07067">
    <property type="entry name" value="HP_PGM_like"/>
    <property type="match status" value="1"/>
</dbReference>
<name>A0ABY2FBZ2_9ACTN</name>
<keyword evidence="4" id="KW-1185">Reference proteome</keyword>
<dbReference type="RefSeq" id="WP_134131582.1">
    <property type="nucleotide sequence ID" value="NZ_SODU01000003.1"/>
</dbReference>
<organism evidence="3 4">
    <name type="scientific">Kribbella pratensis</name>
    <dbReference type="NCBI Taxonomy" id="2512112"/>
    <lineage>
        <taxon>Bacteria</taxon>
        <taxon>Bacillati</taxon>
        <taxon>Actinomycetota</taxon>
        <taxon>Actinomycetes</taxon>
        <taxon>Propionibacteriales</taxon>
        <taxon>Kribbellaceae</taxon>
        <taxon>Kribbella</taxon>
    </lineage>
</organism>
<protein>
    <submittedName>
        <fullName evidence="3">Phosphoglycerate mutase</fullName>
    </submittedName>
</protein>
<dbReference type="PROSITE" id="PS00175">
    <property type="entry name" value="PG_MUTASE"/>
    <property type="match status" value="1"/>
</dbReference>
<keyword evidence="1" id="KW-0324">Glycolysis</keyword>
<evidence type="ECO:0000313" key="3">
    <source>
        <dbReference type="EMBL" id="TDW87940.1"/>
    </source>
</evidence>
<evidence type="ECO:0000256" key="1">
    <source>
        <dbReference type="ARBA" id="ARBA00023152"/>
    </source>
</evidence>
<dbReference type="SUPFAM" id="SSF53254">
    <property type="entry name" value="Phosphoglycerate mutase-like"/>
    <property type="match status" value="1"/>
</dbReference>
<dbReference type="Pfam" id="PF00300">
    <property type="entry name" value="His_Phos_1"/>
    <property type="match status" value="1"/>
</dbReference>
<dbReference type="SMART" id="SM00855">
    <property type="entry name" value="PGAM"/>
    <property type="match status" value="1"/>
</dbReference>
<dbReference type="InterPro" id="IPR013078">
    <property type="entry name" value="His_Pase_superF_clade-1"/>
</dbReference>
<comment type="caution">
    <text evidence="3">The sequence shown here is derived from an EMBL/GenBank/DDBJ whole genome shotgun (WGS) entry which is preliminary data.</text>
</comment>
<keyword evidence="2" id="KW-0413">Isomerase</keyword>
<reference evidence="3 4" key="1">
    <citation type="submission" date="2019-03" db="EMBL/GenBank/DDBJ databases">
        <title>Genomic Encyclopedia of Type Strains, Phase III (KMG-III): the genomes of soil and plant-associated and newly described type strains.</title>
        <authorList>
            <person name="Whitman W."/>
        </authorList>
    </citation>
    <scope>NUCLEOTIDE SEQUENCE [LARGE SCALE GENOMIC DNA]</scope>
    <source>
        <strain evidence="3 4">VKMAc-2574</strain>
    </source>
</reference>
<dbReference type="PIRSF" id="PIRSF000709">
    <property type="entry name" value="6PFK_2-Ptase"/>
    <property type="match status" value="1"/>
</dbReference>
<accession>A0ABY2FBZ2</accession>
<proteinExistence type="predicted"/>
<dbReference type="PANTHER" id="PTHR48100">
    <property type="entry name" value="BROAD-SPECIFICITY PHOSPHATASE YOR283W-RELATED"/>
    <property type="match status" value="1"/>
</dbReference>